<dbReference type="RefSeq" id="WP_215822093.1">
    <property type="nucleotide sequence ID" value="NZ_JAGSOY010000106.1"/>
</dbReference>
<dbReference type="EMBL" id="JAGSOY010000106">
    <property type="protein sequence ID" value="MBU2713810.1"/>
    <property type="molecule type" value="Genomic_DNA"/>
</dbReference>
<gene>
    <name evidence="1" type="ORF">KCG35_22410</name>
</gene>
<dbReference type="Proteomes" id="UP000690515">
    <property type="component" value="Unassembled WGS sequence"/>
</dbReference>
<evidence type="ECO:0000313" key="1">
    <source>
        <dbReference type="EMBL" id="MBU2713810.1"/>
    </source>
</evidence>
<reference evidence="1 2" key="1">
    <citation type="submission" date="2021-04" db="EMBL/GenBank/DDBJ databases">
        <authorList>
            <person name="Pira H."/>
            <person name="Risdian C."/>
            <person name="Wink J."/>
        </authorList>
    </citation>
    <scope>NUCLEOTIDE SEQUENCE [LARGE SCALE GENOMIC DNA]</scope>
    <source>
        <strain evidence="1 2">WH53</strain>
    </source>
</reference>
<proteinExistence type="predicted"/>
<comment type="caution">
    <text evidence="1">The sequence shown here is derived from an EMBL/GenBank/DDBJ whole genome shotgun (WGS) entry which is preliminary data.</text>
</comment>
<protein>
    <submittedName>
        <fullName evidence="1">Uncharacterized protein</fullName>
    </submittedName>
</protein>
<organism evidence="1 2">
    <name type="scientific">Zooshikella harenae</name>
    <dbReference type="NCBI Taxonomy" id="2827238"/>
    <lineage>
        <taxon>Bacteria</taxon>
        <taxon>Pseudomonadati</taxon>
        <taxon>Pseudomonadota</taxon>
        <taxon>Gammaproteobacteria</taxon>
        <taxon>Oceanospirillales</taxon>
        <taxon>Zooshikellaceae</taxon>
        <taxon>Zooshikella</taxon>
    </lineage>
</organism>
<sequence>MATGTTNISTSAAFAEPDLLVIAMECGQIENSNLVYVLELIHLKNRFLWPGVTQHSANVAKQAH</sequence>
<name>A0ABS5ZIQ7_9GAMM</name>
<evidence type="ECO:0000313" key="2">
    <source>
        <dbReference type="Proteomes" id="UP000690515"/>
    </source>
</evidence>
<keyword evidence="2" id="KW-1185">Reference proteome</keyword>
<accession>A0ABS5ZIQ7</accession>